<gene>
    <name evidence="3" type="ORF">ET471_02220</name>
</gene>
<dbReference type="KEGG" id="xya:ET471_02220"/>
<feature type="transmembrane region" description="Helical" evidence="1">
    <location>
        <begin position="83"/>
        <end position="106"/>
    </location>
</feature>
<evidence type="ECO:0000256" key="1">
    <source>
        <dbReference type="SAM" id="Phobius"/>
    </source>
</evidence>
<evidence type="ECO:0000259" key="2">
    <source>
        <dbReference type="Pfam" id="PF13828"/>
    </source>
</evidence>
<proteinExistence type="predicted"/>
<dbReference type="AlphaFoldDB" id="A0A4P6F2P8"/>
<dbReference type="EMBL" id="CP035493">
    <property type="protein sequence ID" value="QAY69003.1"/>
    <property type="molecule type" value="Genomic_DNA"/>
</dbReference>
<dbReference type="RefSeq" id="WP_129186404.1">
    <property type="nucleotide sequence ID" value="NZ_CP035493.1"/>
</dbReference>
<feature type="transmembrane region" description="Helical" evidence="1">
    <location>
        <begin position="40"/>
        <end position="62"/>
    </location>
</feature>
<sequence>MPRHTTIEQVPLTQELPAVPRHAAPGVHVPTPERTDGPSVASFVTALVGLVVPLLSVVAILLGGIGVGRARRRGTRGRGLAKAGITLGVLEVAATLVVAVVLSWAWSQYGDDLRDGLHDVSRVSAQYAGLSEQVDRLADGDLGAAWDLVRDLGPSGVAQLASDAGELRDLATTCQDGDTAACTTLLDRLPEGLAATAG</sequence>
<protein>
    <submittedName>
        <fullName evidence="3">DUF4190 domain-containing protein</fullName>
    </submittedName>
</protein>
<keyword evidence="1" id="KW-0812">Transmembrane</keyword>
<dbReference type="InterPro" id="IPR025241">
    <property type="entry name" value="DUF4190"/>
</dbReference>
<reference evidence="3 4" key="1">
    <citation type="submission" date="2019-01" db="EMBL/GenBank/DDBJ databases">
        <title>Genome sequencing of strain FW10M-9.</title>
        <authorList>
            <person name="Heo J."/>
            <person name="Kim S.-J."/>
            <person name="Kim J.-S."/>
            <person name="Hong S.-B."/>
            <person name="Kwon S.-W."/>
        </authorList>
    </citation>
    <scope>NUCLEOTIDE SEQUENCE [LARGE SCALE GENOMIC DNA]</scope>
    <source>
        <strain evidence="3 4">FW10M-9</strain>
    </source>
</reference>
<name>A0A4P6F2P8_9MICO</name>
<evidence type="ECO:0000313" key="4">
    <source>
        <dbReference type="Proteomes" id="UP000292118"/>
    </source>
</evidence>
<dbReference type="Proteomes" id="UP000292118">
    <property type="component" value="Chromosome"/>
</dbReference>
<evidence type="ECO:0000313" key="3">
    <source>
        <dbReference type="EMBL" id="QAY69003.1"/>
    </source>
</evidence>
<feature type="domain" description="DUF4190" evidence="2">
    <location>
        <begin position="39"/>
        <end position="97"/>
    </location>
</feature>
<keyword evidence="4" id="KW-1185">Reference proteome</keyword>
<keyword evidence="1" id="KW-1133">Transmembrane helix</keyword>
<organism evidence="3 4">
    <name type="scientific">Xylanimonas protaetiae</name>
    <dbReference type="NCBI Taxonomy" id="2509457"/>
    <lineage>
        <taxon>Bacteria</taxon>
        <taxon>Bacillati</taxon>
        <taxon>Actinomycetota</taxon>
        <taxon>Actinomycetes</taxon>
        <taxon>Micrococcales</taxon>
        <taxon>Promicromonosporaceae</taxon>
        <taxon>Xylanimonas</taxon>
    </lineage>
</organism>
<dbReference type="Pfam" id="PF13828">
    <property type="entry name" value="DUF4190"/>
    <property type="match status" value="1"/>
</dbReference>
<accession>A0A4P6F2P8</accession>
<keyword evidence="1" id="KW-0472">Membrane</keyword>